<keyword evidence="3" id="KW-1185">Reference proteome</keyword>
<evidence type="ECO:0000313" key="2">
    <source>
        <dbReference type="EMBL" id="UZE94849.1"/>
    </source>
</evidence>
<keyword evidence="1" id="KW-0732">Signal</keyword>
<organism evidence="2 3">
    <name type="scientific">Alkalimarinus alittae</name>
    <dbReference type="NCBI Taxonomy" id="2961619"/>
    <lineage>
        <taxon>Bacteria</taxon>
        <taxon>Pseudomonadati</taxon>
        <taxon>Pseudomonadota</taxon>
        <taxon>Gammaproteobacteria</taxon>
        <taxon>Alteromonadales</taxon>
        <taxon>Alteromonadaceae</taxon>
        <taxon>Alkalimarinus</taxon>
    </lineage>
</organism>
<reference evidence="2" key="1">
    <citation type="submission" date="2022-06" db="EMBL/GenBank/DDBJ databases">
        <title>Alkalimarinus sp. nov., isolated from gut of a Alitta virens.</title>
        <authorList>
            <person name="Yang A.I."/>
            <person name="Shin N.-R."/>
        </authorList>
    </citation>
    <scope>NUCLEOTIDE SEQUENCE</scope>
    <source>
        <strain evidence="2">A2M4</strain>
    </source>
</reference>
<dbReference type="RefSeq" id="WP_265046341.1">
    <property type="nucleotide sequence ID" value="NZ_CP100390.1"/>
</dbReference>
<evidence type="ECO:0000313" key="3">
    <source>
        <dbReference type="Proteomes" id="UP001163739"/>
    </source>
</evidence>
<protein>
    <recommendedName>
        <fullName evidence="4">Haem-binding uptake Tiki superfamily ChaN domain-containing protein</fullName>
    </recommendedName>
</protein>
<sequence>MMPINNIKRCIQWLAGFVILGCSMSIQVSHAGSVTCGAKEAHSIKSLSALLTSQKDISFEPIAQERYQHAKALFSALFNMSDIESASLPVNGLPDSLNTLSDSAGFCLQWLRVKHMKQAHLVLLLMEREETAKGQGAYLFAMNKPLKFVIQAPHQYFDYKSGHLALQLFFEQNLRAVALNTVHRNQTDQSDLAHQANSLFSAFTEALPHKNTERYLIQVHGFSKKNRQTAEGKTADIILSNGSRSPSTFLINAQARMAQKTGFKTYLYGADIDELGGTQNSSLAILANTHQQSHFIHMELSAEARNKLRLSHALREALWSSWP</sequence>
<gene>
    <name evidence="2" type="ORF">NKI27_12250</name>
</gene>
<proteinExistence type="predicted"/>
<accession>A0ABY6MYK5</accession>
<feature type="chain" id="PRO_5046486940" description="Haem-binding uptake Tiki superfamily ChaN domain-containing protein" evidence="1">
    <location>
        <begin position="32"/>
        <end position="323"/>
    </location>
</feature>
<evidence type="ECO:0000256" key="1">
    <source>
        <dbReference type="SAM" id="SignalP"/>
    </source>
</evidence>
<evidence type="ECO:0008006" key="4">
    <source>
        <dbReference type="Google" id="ProtNLM"/>
    </source>
</evidence>
<dbReference type="Proteomes" id="UP001163739">
    <property type="component" value="Chromosome"/>
</dbReference>
<feature type="signal peptide" evidence="1">
    <location>
        <begin position="1"/>
        <end position="31"/>
    </location>
</feature>
<name>A0ABY6MYK5_9ALTE</name>
<dbReference type="EMBL" id="CP100390">
    <property type="protein sequence ID" value="UZE94849.1"/>
    <property type="molecule type" value="Genomic_DNA"/>
</dbReference>